<dbReference type="EMBL" id="JALJXV010000001">
    <property type="protein sequence ID" value="MCP1673460.1"/>
    <property type="molecule type" value="Genomic_DNA"/>
</dbReference>
<accession>A0AAE3K9Z3</accession>
<evidence type="ECO:0000256" key="3">
    <source>
        <dbReference type="ARBA" id="ARBA00022840"/>
    </source>
</evidence>
<dbReference type="GO" id="GO:0016887">
    <property type="term" value="F:ATP hydrolysis activity"/>
    <property type="evidence" value="ECO:0007669"/>
    <property type="project" value="InterPro"/>
</dbReference>
<keyword evidence="6" id="KW-1185">Reference proteome</keyword>
<dbReference type="Proteomes" id="UP001205843">
    <property type="component" value="Unassembled WGS sequence"/>
</dbReference>
<dbReference type="GO" id="GO:0005524">
    <property type="term" value="F:ATP binding"/>
    <property type="evidence" value="ECO:0007669"/>
    <property type="project" value="UniProtKB-KW"/>
</dbReference>
<protein>
    <submittedName>
        <fullName evidence="5">Branched-chain amino acid transport system ATP-binding protein</fullName>
    </submittedName>
</protein>
<proteinExistence type="predicted"/>
<dbReference type="CDD" id="cd03219">
    <property type="entry name" value="ABC_Mj1267_LivG_branched"/>
    <property type="match status" value="1"/>
</dbReference>
<dbReference type="SMART" id="SM00382">
    <property type="entry name" value="AAA"/>
    <property type="match status" value="1"/>
</dbReference>
<sequence>MIKIEHVSKAFGGIQAVDDVSFEVAEGSITGLIGPNGAGKSTLFNIVAGLIRPDSGRISLEGRDITGRRPHQLFHQGLVRTFQIPHEFSRMTVRENLMVVPAGQAGENLFKAWFRWGQVREQDSKVLERVDEVLDFLEISHVADELAGNLSGGQKKLLDLGRTMMTDARAVLLDEPGAGVNRTLLGKISEAIQRLNTERGYTFCLIEHDMDLISKLCDPVHVMANGALIASGPMSEIRQNEQVREAYLGGGASGRMGEQR</sequence>
<comment type="caution">
    <text evidence="5">The sequence shown here is derived from an EMBL/GenBank/DDBJ whole genome shotgun (WGS) entry which is preliminary data.</text>
</comment>
<dbReference type="SUPFAM" id="SSF52540">
    <property type="entry name" value="P-loop containing nucleoside triphosphate hydrolases"/>
    <property type="match status" value="1"/>
</dbReference>
<dbReference type="PANTHER" id="PTHR45772">
    <property type="entry name" value="CONSERVED COMPONENT OF ABC TRANSPORTER FOR NATURAL AMINO ACIDS-RELATED"/>
    <property type="match status" value="1"/>
</dbReference>
<keyword evidence="1" id="KW-0813">Transport</keyword>
<organism evidence="5 6">
    <name type="scientific">Natronocella acetinitrilica</name>
    <dbReference type="NCBI Taxonomy" id="414046"/>
    <lineage>
        <taxon>Bacteria</taxon>
        <taxon>Pseudomonadati</taxon>
        <taxon>Pseudomonadota</taxon>
        <taxon>Gammaproteobacteria</taxon>
        <taxon>Chromatiales</taxon>
        <taxon>Ectothiorhodospiraceae</taxon>
        <taxon>Natronocella</taxon>
    </lineage>
</organism>
<dbReference type="InterPro" id="IPR032823">
    <property type="entry name" value="BCA_ABC_TP_C"/>
</dbReference>
<dbReference type="FunFam" id="3.40.50.300:FF:000421">
    <property type="entry name" value="Branched-chain amino acid ABC transporter ATP-binding protein"/>
    <property type="match status" value="1"/>
</dbReference>
<dbReference type="InterPro" id="IPR003439">
    <property type="entry name" value="ABC_transporter-like_ATP-bd"/>
</dbReference>
<feature type="domain" description="ABC transporter" evidence="4">
    <location>
        <begin position="2"/>
        <end position="250"/>
    </location>
</feature>
<dbReference type="InterPro" id="IPR027417">
    <property type="entry name" value="P-loop_NTPase"/>
</dbReference>
<dbReference type="Pfam" id="PF00005">
    <property type="entry name" value="ABC_tran"/>
    <property type="match status" value="1"/>
</dbReference>
<dbReference type="Pfam" id="PF12399">
    <property type="entry name" value="BCA_ABC_TP_C"/>
    <property type="match status" value="1"/>
</dbReference>
<reference evidence="5" key="1">
    <citation type="submission" date="2022-03" db="EMBL/GenBank/DDBJ databases">
        <title>Genomic Encyclopedia of Type Strains, Phase III (KMG-III): the genomes of soil and plant-associated and newly described type strains.</title>
        <authorList>
            <person name="Whitman W."/>
        </authorList>
    </citation>
    <scope>NUCLEOTIDE SEQUENCE</scope>
    <source>
        <strain evidence="5">ANL 6-2</strain>
    </source>
</reference>
<evidence type="ECO:0000313" key="5">
    <source>
        <dbReference type="EMBL" id="MCP1673460.1"/>
    </source>
</evidence>
<keyword evidence="3 5" id="KW-0067">ATP-binding</keyword>
<gene>
    <name evidence="5" type="ORF">J2T57_000552</name>
</gene>
<evidence type="ECO:0000256" key="1">
    <source>
        <dbReference type="ARBA" id="ARBA00022448"/>
    </source>
</evidence>
<dbReference type="RefSeq" id="WP_253473841.1">
    <property type="nucleotide sequence ID" value="NZ_JALJXV010000001.1"/>
</dbReference>
<evidence type="ECO:0000313" key="6">
    <source>
        <dbReference type="Proteomes" id="UP001205843"/>
    </source>
</evidence>
<dbReference type="InterPro" id="IPR017871">
    <property type="entry name" value="ABC_transporter-like_CS"/>
</dbReference>
<dbReference type="PANTHER" id="PTHR45772:SF9">
    <property type="entry name" value="CONSERVED COMPONENT OF ABC TRANSPORTER FOR NATURAL AMINO ACIDS"/>
    <property type="match status" value="1"/>
</dbReference>
<dbReference type="InterPro" id="IPR003593">
    <property type="entry name" value="AAA+_ATPase"/>
</dbReference>
<dbReference type="Gene3D" id="3.40.50.300">
    <property type="entry name" value="P-loop containing nucleotide triphosphate hydrolases"/>
    <property type="match status" value="1"/>
</dbReference>
<dbReference type="PROSITE" id="PS00211">
    <property type="entry name" value="ABC_TRANSPORTER_1"/>
    <property type="match status" value="1"/>
</dbReference>
<evidence type="ECO:0000259" key="4">
    <source>
        <dbReference type="PROSITE" id="PS50893"/>
    </source>
</evidence>
<dbReference type="PROSITE" id="PS50893">
    <property type="entry name" value="ABC_TRANSPORTER_2"/>
    <property type="match status" value="1"/>
</dbReference>
<dbReference type="GO" id="GO:0005886">
    <property type="term" value="C:plasma membrane"/>
    <property type="evidence" value="ECO:0007669"/>
    <property type="project" value="TreeGrafter"/>
</dbReference>
<dbReference type="InterPro" id="IPR051120">
    <property type="entry name" value="ABC_AA/LPS_Transport"/>
</dbReference>
<evidence type="ECO:0000256" key="2">
    <source>
        <dbReference type="ARBA" id="ARBA00022741"/>
    </source>
</evidence>
<keyword evidence="2" id="KW-0547">Nucleotide-binding</keyword>
<name>A0AAE3K9Z3_9GAMM</name>
<dbReference type="AlphaFoldDB" id="A0AAE3K9Z3"/>